<comment type="caution">
    <text evidence="1">The sequence shown here is derived from an EMBL/GenBank/DDBJ whole genome shotgun (WGS) entry which is preliminary data.</text>
</comment>
<evidence type="ECO:0000313" key="2">
    <source>
        <dbReference type="Proteomes" id="UP000276133"/>
    </source>
</evidence>
<dbReference type="Proteomes" id="UP000276133">
    <property type="component" value="Unassembled WGS sequence"/>
</dbReference>
<reference evidence="1 2" key="1">
    <citation type="journal article" date="2018" name="Sci. Rep.">
        <title>Genomic signatures of local adaptation to the degree of environmental predictability in rotifers.</title>
        <authorList>
            <person name="Franch-Gras L."/>
            <person name="Hahn C."/>
            <person name="Garcia-Roger E.M."/>
            <person name="Carmona M.J."/>
            <person name="Serra M."/>
            <person name="Gomez A."/>
        </authorList>
    </citation>
    <scope>NUCLEOTIDE SEQUENCE [LARGE SCALE GENOMIC DNA]</scope>
    <source>
        <strain evidence="1">HYR1</strain>
    </source>
</reference>
<dbReference type="AlphaFoldDB" id="A0A3M7SCL9"/>
<keyword evidence="2" id="KW-1185">Reference proteome</keyword>
<sequence length="274" mass="31591">MRFIFSSSEFLSDKRSFLNLIRCSIIFGSNFFIASLSLRHNRHLKSSISDTLTPDCTFLIVLASAAHKIWNHWPHLSQVFRFSLTWLFAQMHHSFLINFSLSSSESDSSSELLQPPTSGLNGKSSSLSLLNKLELFSAIFSFETDLLIEALAHFSEDTRASLVLSIKFSLDKEVLTREIIFFIGRRLKIGKLKDWNFWLRKPPLEYKDFCHDFETALFGDFWTICFVLLSAVFGSLRPSRTKQCNPHLTGSFFSPWIRPLASANHYQPNDKNRY</sequence>
<evidence type="ECO:0000313" key="1">
    <source>
        <dbReference type="EMBL" id="RNA33536.1"/>
    </source>
</evidence>
<gene>
    <name evidence="1" type="ORF">BpHYR1_050324</name>
</gene>
<dbReference type="EMBL" id="REGN01001623">
    <property type="protein sequence ID" value="RNA33536.1"/>
    <property type="molecule type" value="Genomic_DNA"/>
</dbReference>
<protein>
    <submittedName>
        <fullName evidence="1">Uncharacterized protein</fullName>
    </submittedName>
</protein>
<name>A0A3M7SCL9_BRAPC</name>
<organism evidence="1 2">
    <name type="scientific">Brachionus plicatilis</name>
    <name type="common">Marine rotifer</name>
    <name type="synonym">Brachionus muelleri</name>
    <dbReference type="NCBI Taxonomy" id="10195"/>
    <lineage>
        <taxon>Eukaryota</taxon>
        <taxon>Metazoa</taxon>
        <taxon>Spiralia</taxon>
        <taxon>Gnathifera</taxon>
        <taxon>Rotifera</taxon>
        <taxon>Eurotatoria</taxon>
        <taxon>Monogononta</taxon>
        <taxon>Pseudotrocha</taxon>
        <taxon>Ploima</taxon>
        <taxon>Brachionidae</taxon>
        <taxon>Brachionus</taxon>
    </lineage>
</organism>
<accession>A0A3M7SCL9</accession>
<proteinExistence type="predicted"/>